<protein>
    <recommendedName>
        <fullName evidence="1">F-box domain-containing protein</fullName>
    </recommendedName>
</protein>
<organism evidence="2 3">
    <name type="scientific">Hesseltinella vesiculosa</name>
    <dbReference type="NCBI Taxonomy" id="101127"/>
    <lineage>
        <taxon>Eukaryota</taxon>
        <taxon>Fungi</taxon>
        <taxon>Fungi incertae sedis</taxon>
        <taxon>Mucoromycota</taxon>
        <taxon>Mucoromycotina</taxon>
        <taxon>Mucoromycetes</taxon>
        <taxon>Mucorales</taxon>
        <taxon>Cunninghamellaceae</taxon>
        <taxon>Hesseltinella</taxon>
    </lineage>
</organism>
<dbReference type="EMBL" id="MCGT01000005">
    <property type="protein sequence ID" value="ORX59592.1"/>
    <property type="molecule type" value="Genomic_DNA"/>
</dbReference>
<keyword evidence="3" id="KW-1185">Reference proteome</keyword>
<dbReference type="AlphaFoldDB" id="A0A1X2GRH4"/>
<proteinExistence type="predicted"/>
<feature type="domain" description="F-box" evidence="1">
    <location>
        <begin position="7"/>
        <end position="46"/>
    </location>
</feature>
<dbReference type="InterPro" id="IPR032675">
    <property type="entry name" value="LRR_dom_sf"/>
</dbReference>
<evidence type="ECO:0000259" key="1">
    <source>
        <dbReference type="Pfam" id="PF12937"/>
    </source>
</evidence>
<dbReference type="Proteomes" id="UP000242146">
    <property type="component" value="Unassembled WGS sequence"/>
</dbReference>
<dbReference type="InterPro" id="IPR036047">
    <property type="entry name" value="F-box-like_dom_sf"/>
</dbReference>
<reference evidence="2 3" key="1">
    <citation type="submission" date="2016-07" db="EMBL/GenBank/DDBJ databases">
        <title>Pervasive Adenine N6-methylation of Active Genes in Fungi.</title>
        <authorList>
            <consortium name="DOE Joint Genome Institute"/>
            <person name="Mondo S.J."/>
            <person name="Dannebaum R.O."/>
            <person name="Kuo R.C."/>
            <person name="Labutti K."/>
            <person name="Haridas S."/>
            <person name="Kuo A."/>
            <person name="Salamov A."/>
            <person name="Ahrendt S.R."/>
            <person name="Lipzen A."/>
            <person name="Sullivan W."/>
            <person name="Andreopoulos W.B."/>
            <person name="Clum A."/>
            <person name="Lindquist E."/>
            <person name="Daum C."/>
            <person name="Ramamoorthy G.K."/>
            <person name="Gryganskyi A."/>
            <person name="Culley D."/>
            <person name="Magnuson J.K."/>
            <person name="James T.Y."/>
            <person name="O'Malley M.A."/>
            <person name="Stajich J.E."/>
            <person name="Spatafora J.W."/>
            <person name="Visel A."/>
            <person name="Grigoriev I.V."/>
        </authorList>
    </citation>
    <scope>NUCLEOTIDE SEQUENCE [LARGE SCALE GENOMIC DNA]</scope>
    <source>
        <strain evidence="2 3">NRRL 3301</strain>
    </source>
</reference>
<sequence>MDRLSLDVLQQVISYIPFPTRWQAAMVSRLWYQACHDPYLYQHIHLENLELADLVHVLQWIQRLQPNIRSLSMRHCYSSLLQRCVPVRYSDDYQNQSPSVLHTQIRALAAPQREAQYQALNIDLYHQLNQHLLQLVNMSSRLTSIAIEHCNIDWAMTALIPSLINHGANLKTWIYHSNFGDLLPTADALQAFMTATPNMTCFLGHHPDAINDHSVSLMPRLWPLLQSMQLACTNTLPFSSKGSSSMPVATSPLSSHVFYQWLAASPRLQSLELVDLHCLSDQDLQSAALAFPMATVATSLRHLRIAKFVTEPLSNAGINHLLQLLPRLRTLAYDTNIDCFRITTGLPPQQVAHLWSSLAKQHAASPLDLRMNWHQPVTMEQTLLSCQLMATQ</sequence>
<dbReference type="Gene3D" id="3.80.10.10">
    <property type="entry name" value="Ribonuclease Inhibitor"/>
    <property type="match status" value="1"/>
</dbReference>
<dbReference type="OrthoDB" id="3219396at2759"/>
<dbReference type="Pfam" id="PF12937">
    <property type="entry name" value="F-box-like"/>
    <property type="match status" value="1"/>
</dbReference>
<name>A0A1X2GRH4_9FUNG</name>
<dbReference type="STRING" id="101127.A0A1X2GRH4"/>
<gene>
    <name evidence="2" type="ORF">DM01DRAFT_1381151</name>
</gene>
<dbReference type="SUPFAM" id="SSF81383">
    <property type="entry name" value="F-box domain"/>
    <property type="match status" value="1"/>
</dbReference>
<comment type="caution">
    <text evidence="2">The sequence shown here is derived from an EMBL/GenBank/DDBJ whole genome shotgun (WGS) entry which is preliminary data.</text>
</comment>
<dbReference type="InterPro" id="IPR001810">
    <property type="entry name" value="F-box_dom"/>
</dbReference>
<evidence type="ECO:0000313" key="2">
    <source>
        <dbReference type="EMBL" id="ORX59592.1"/>
    </source>
</evidence>
<dbReference type="Gene3D" id="1.20.1280.50">
    <property type="match status" value="1"/>
</dbReference>
<evidence type="ECO:0000313" key="3">
    <source>
        <dbReference type="Proteomes" id="UP000242146"/>
    </source>
</evidence>
<accession>A0A1X2GRH4</accession>